<feature type="region of interest" description="Disordered" evidence="1">
    <location>
        <begin position="307"/>
        <end position="333"/>
    </location>
</feature>
<dbReference type="Proteomes" id="UP000479190">
    <property type="component" value="Unassembled WGS sequence"/>
</dbReference>
<sequence>MRWKMARIEAKNKRRTRCRHITPQELEIQGSHAGQRRLRGKIGELPLSEQIDPSAGLSRHRVESLITRSTRNIAPRVISSLRVNYVALGTSSIIGSNGSSRPRRESGRTSTRASSTVCFGHHRRLRRLDDSTSGSAPKPHTASRIYIDAAIDAAPSPIVWQRCVLCSVLLRKTIGSSHADQGRVRRLQRSGSSHVQPQTQQVATPFGLWQRRSLQSRQPRVFEQLRLGRRHHQAGQVVQVLQGHLRLAQEQRTSCGQAKNKHQARFASTRGTSCELVGCSEACVHSTTSRCCSGDCRKRAQRTKRDRAILNKPATRPTPSNSSAITQENIKLD</sequence>
<dbReference type="EMBL" id="CADCXV010000602">
    <property type="protein sequence ID" value="CAB0030995.1"/>
    <property type="molecule type" value="Genomic_DNA"/>
</dbReference>
<evidence type="ECO:0000313" key="2">
    <source>
        <dbReference type="EMBL" id="CAB0030995.1"/>
    </source>
</evidence>
<feature type="region of interest" description="Disordered" evidence="1">
    <location>
        <begin position="94"/>
        <end position="116"/>
    </location>
</feature>
<gene>
    <name evidence="2" type="ORF">TBRA_LOCUS2978</name>
</gene>
<accession>A0A6H5I7R1</accession>
<name>A0A6H5I7R1_9HYME</name>
<dbReference type="AlphaFoldDB" id="A0A6H5I7R1"/>
<evidence type="ECO:0000313" key="3">
    <source>
        <dbReference type="Proteomes" id="UP000479190"/>
    </source>
</evidence>
<evidence type="ECO:0000256" key="1">
    <source>
        <dbReference type="SAM" id="MobiDB-lite"/>
    </source>
</evidence>
<feature type="compositionally biased region" description="Polar residues" evidence="1">
    <location>
        <begin position="317"/>
        <end position="333"/>
    </location>
</feature>
<reference evidence="2 3" key="1">
    <citation type="submission" date="2020-02" db="EMBL/GenBank/DDBJ databases">
        <authorList>
            <person name="Ferguson B K."/>
        </authorList>
    </citation>
    <scope>NUCLEOTIDE SEQUENCE [LARGE SCALE GENOMIC DNA]</scope>
</reference>
<organism evidence="2 3">
    <name type="scientific">Trichogramma brassicae</name>
    <dbReference type="NCBI Taxonomy" id="86971"/>
    <lineage>
        <taxon>Eukaryota</taxon>
        <taxon>Metazoa</taxon>
        <taxon>Ecdysozoa</taxon>
        <taxon>Arthropoda</taxon>
        <taxon>Hexapoda</taxon>
        <taxon>Insecta</taxon>
        <taxon>Pterygota</taxon>
        <taxon>Neoptera</taxon>
        <taxon>Endopterygota</taxon>
        <taxon>Hymenoptera</taxon>
        <taxon>Apocrita</taxon>
        <taxon>Proctotrupomorpha</taxon>
        <taxon>Chalcidoidea</taxon>
        <taxon>Trichogrammatidae</taxon>
        <taxon>Trichogramma</taxon>
    </lineage>
</organism>
<proteinExistence type="predicted"/>
<keyword evidence="3" id="KW-1185">Reference proteome</keyword>
<protein>
    <submittedName>
        <fullName evidence="2">Uncharacterized protein</fullName>
    </submittedName>
</protein>